<sequence>MIKVSSLTKDYGQNKGVFDVSLQVKPGSVYGYLGPNGAGKSTTIRHLMGFIKADNGSVSIAGLDCWKEQKKIQLLTGHLPGEIAFPQTMSGLAYLKLTARLRGMKDTSRMNELLDMFELNPRAPLKRMSKGMKQKIAIVSAFMHQPEYLLLDEPTSGLDPLMQDRFVDLIGQEKQRGATIMLSSHIFAEVEKTCDQVGLVRAGHLVTEVPIDDFRGNKQSTYSITFATRGDCARFRQDFPEADTQATHATITLSSTRLNELMHTLSQLDIVGLHESEQSLEEYFMGFYGEEA</sequence>
<evidence type="ECO:0000259" key="5">
    <source>
        <dbReference type="PROSITE" id="PS50893"/>
    </source>
</evidence>
<name>A0ABX7IET7_9ACTO</name>
<dbReference type="InterPro" id="IPR017871">
    <property type="entry name" value="ABC_transporter-like_CS"/>
</dbReference>
<dbReference type="EMBL" id="CP070228">
    <property type="protein sequence ID" value="QRV01648.1"/>
    <property type="molecule type" value="Genomic_DNA"/>
</dbReference>
<keyword evidence="7" id="KW-1185">Reference proteome</keyword>
<evidence type="ECO:0000256" key="4">
    <source>
        <dbReference type="ARBA" id="ARBA00022840"/>
    </source>
</evidence>
<dbReference type="InterPro" id="IPR027417">
    <property type="entry name" value="P-loop_NTPase"/>
</dbReference>
<accession>A0ABX7IET7</accession>
<reference evidence="6 7" key="1">
    <citation type="submission" date="2021-02" db="EMBL/GenBank/DDBJ databases">
        <title>Complete Genome Sequence of Arcanobacterium phocisimile strain DSM 26142T from a harbour seal.</title>
        <authorList>
            <person name="Borowiak M."/>
            <person name="Alssahen M."/>
            <person name="Malorny B."/>
            <person name="Laemmler C."/>
            <person name="Siebert U."/>
            <person name="Ploetz M."/>
            <person name="Abdulmawjood A."/>
        </authorList>
    </citation>
    <scope>NUCLEOTIDE SEQUENCE [LARGE SCALE GENOMIC DNA]</scope>
    <source>
        <strain evidence="6 7">DSM 26142</strain>
    </source>
</reference>
<gene>
    <name evidence="6" type="ORF">JTE88_05965</name>
</gene>
<keyword evidence="2" id="KW-0813">Transport</keyword>
<dbReference type="PANTHER" id="PTHR43335:SF4">
    <property type="entry name" value="ABC TRANSPORTER, ATP-BINDING PROTEIN"/>
    <property type="match status" value="1"/>
</dbReference>
<dbReference type="PANTHER" id="PTHR43335">
    <property type="entry name" value="ABC TRANSPORTER, ATP-BINDING PROTEIN"/>
    <property type="match status" value="1"/>
</dbReference>
<keyword evidence="3" id="KW-0547">Nucleotide-binding</keyword>
<evidence type="ECO:0000313" key="7">
    <source>
        <dbReference type="Proteomes" id="UP000602653"/>
    </source>
</evidence>
<evidence type="ECO:0000256" key="1">
    <source>
        <dbReference type="ARBA" id="ARBA00005417"/>
    </source>
</evidence>
<evidence type="ECO:0000256" key="2">
    <source>
        <dbReference type="ARBA" id="ARBA00022448"/>
    </source>
</evidence>
<evidence type="ECO:0000313" key="6">
    <source>
        <dbReference type="EMBL" id="QRV01648.1"/>
    </source>
</evidence>
<dbReference type="Proteomes" id="UP000602653">
    <property type="component" value="Chromosome"/>
</dbReference>
<dbReference type="SMART" id="SM00382">
    <property type="entry name" value="AAA"/>
    <property type="match status" value="1"/>
</dbReference>
<keyword evidence="4 6" id="KW-0067">ATP-binding</keyword>
<dbReference type="Pfam" id="PF00005">
    <property type="entry name" value="ABC_tran"/>
    <property type="match status" value="1"/>
</dbReference>
<dbReference type="GO" id="GO:0005524">
    <property type="term" value="F:ATP binding"/>
    <property type="evidence" value="ECO:0007669"/>
    <property type="project" value="UniProtKB-KW"/>
</dbReference>
<feature type="domain" description="ABC transporter" evidence="5">
    <location>
        <begin position="2"/>
        <end position="227"/>
    </location>
</feature>
<dbReference type="InterPro" id="IPR003593">
    <property type="entry name" value="AAA+_ATPase"/>
</dbReference>
<dbReference type="SUPFAM" id="SSF52540">
    <property type="entry name" value="P-loop containing nucleoside triphosphate hydrolases"/>
    <property type="match status" value="1"/>
</dbReference>
<proteinExistence type="inferred from homology"/>
<organism evidence="6 7">
    <name type="scientific">Arcanobacterium phocisimile</name>
    <dbReference type="NCBI Taxonomy" id="1302235"/>
    <lineage>
        <taxon>Bacteria</taxon>
        <taxon>Bacillati</taxon>
        <taxon>Actinomycetota</taxon>
        <taxon>Actinomycetes</taxon>
        <taxon>Actinomycetales</taxon>
        <taxon>Actinomycetaceae</taxon>
        <taxon>Arcanobacterium</taxon>
    </lineage>
</organism>
<dbReference type="PROSITE" id="PS00211">
    <property type="entry name" value="ABC_TRANSPORTER_1"/>
    <property type="match status" value="1"/>
</dbReference>
<comment type="similarity">
    <text evidence="1">Belongs to the ABC transporter superfamily.</text>
</comment>
<protein>
    <submittedName>
        <fullName evidence="6">ABC transporter ATP-binding protein</fullName>
    </submittedName>
</protein>
<evidence type="ECO:0000256" key="3">
    <source>
        <dbReference type="ARBA" id="ARBA00022741"/>
    </source>
</evidence>
<dbReference type="PROSITE" id="PS50893">
    <property type="entry name" value="ABC_TRANSPORTER_2"/>
    <property type="match status" value="1"/>
</dbReference>
<dbReference type="CDD" id="cd03230">
    <property type="entry name" value="ABC_DR_subfamily_A"/>
    <property type="match status" value="1"/>
</dbReference>
<dbReference type="RefSeq" id="WP_204423542.1">
    <property type="nucleotide sequence ID" value="NZ_CP070228.1"/>
</dbReference>
<dbReference type="Gene3D" id="3.40.50.300">
    <property type="entry name" value="P-loop containing nucleotide triphosphate hydrolases"/>
    <property type="match status" value="1"/>
</dbReference>
<dbReference type="InterPro" id="IPR003439">
    <property type="entry name" value="ABC_transporter-like_ATP-bd"/>
</dbReference>